<dbReference type="Proteomes" id="UP000176037">
    <property type="component" value="Unassembled WGS sequence"/>
</dbReference>
<dbReference type="AlphaFoldDB" id="A0A1E8FD50"/>
<dbReference type="InterPro" id="IPR051786">
    <property type="entry name" value="ASN_synthetase/amidase"/>
</dbReference>
<name>A0A1E8FD50_9ALTE</name>
<dbReference type="PANTHER" id="PTHR43284">
    <property type="entry name" value="ASPARAGINE SYNTHETASE (GLUTAMINE-HYDROLYZING)"/>
    <property type="match status" value="1"/>
</dbReference>
<evidence type="ECO:0000313" key="6">
    <source>
        <dbReference type="EMBL" id="OFI33854.1"/>
    </source>
</evidence>
<dbReference type="CDD" id="cd01991">
    <property type="entry name" value="Asn_synthase_B_C"/>
    <property type="match status" value="1"/>
</dbReference>
<dbReference type="Gene3D" id="3.60.20.10">
    <property type="entry name" value="Glutamine Phosphoribosylpyrophosphate, subunit 1, domain 1"/>
    <property type="match status" value="1"/>
</dbReference>
<dbReference type="Pfam" id="PF00733">
    <property type="entry name" value="Asn_synthase"/>
    <property type="match status" value="1"/>
</dbReference>
<comment type="caution">
    <text evidence="6">The sequence shown here is derived from an EMBL/GenBank/DDBJ whole genome shotgun (WGS) entry which is preliminary data.</text>
</comment>
<dbReference type="InterPro" id="IPR006426">
    <property type="entry name" value="Asn_synth_AEB"/>
</dbReference>
<feature type="domain" description="Asparagine synthetase" evidence="5">
    <location>
        <begin position="210"/>
        <end position="567"/>
    </location>
</feature>
<dbReference type="InterPro" id="IPR001962">
    <property type="entry name" value="Asn_synthase"/>
</dbReference>
<evidence type="ECO:0000259" key="5">
    <source>
        <dbReference type="Pfam" id="PF00733"/>
    </source>
</evidence>
<proteinExistence type="inferred from homology"/>
<dbReference type="Gene3D" id="3.40.50.620">
    <property type="entry name" value="HUPs"/>
    <property type="match status" value="1"/>
</dbReference>
<evidence type="ECO:0000256" key="4">
    <source>
        <dbReference type="ARBA" id="ARBA00048741"/>
    </source>
</evidence>
<organism evidence="6 7">
    <name type="scientific">Alteromonas lipolytica</name>
    <dbReference type="NCBI Taxonomy" id="1856405"/>
    <lineage>
        <taxon>Bacteria</taxon>
        <taxon>Pseudomonadati</taxon>
        <taxon>Pseudomonadota</taxon>
        <taxon>Gammaproteobacteria</taxon>
        <taxon>Alteromonadales</taxon>
        <taxon>Alteromonadaceae</taxon>
        <taxon>Alteromonas/Salinimonas group</taxon>
        <taxon>Alteromonas</taxon>
    </lineage>
</organism>
<sequence>MFAMVASDHHSLREVFEKASKLVPLNLLWQHSRCVVGCYGNKAPGAARDVSQFSFAAANVVISSCQPPENAALSQQISDNPAALSRCIKGAHSAFCWVETTGQLIASRDPLNQHCLYYATISGVSVISSEASFIARLMPVQPELNPAALACWLAGTPNPALSLYQQIQTLPLGCSLTVESNGDTRLTSFWDIDPGFEISLNTDNDYREQFAELLNEAVASHIAPTDEVVVSQMSGGMDSTSVTALAHRMLSPERKVRALSHLYSHSASCDESDNIKAMYQHLNLPDPIQVTVDAGAHRDFLSLYPTDFDSPGTVLSPRYHQECEMIQAAGSHRLLTGNGGDEMCWGHASAYTQRLKQGELAVVAEVLKACKQTQMKHWPVLRSLFLKPLMPQWLINLGRQLKGHKLGDEPHWLTAQATELCRATGVVENPFHPRRQPVGHARYQALKTTSTFNSLRSYQKVAWQYGIEVAHPFFDHRIAEFSFAIPPKQLIRGAYPKWLLRSAMDKILPDSVCWDVQKVIFDNHFGQLVKDNAKPLRELLCDTRLQEMGLLDNAKLLDAFDKTVSGSVAHVHVDLLYAILTQRWIQQHH</sequence>
<accession>A0A1E8FD50</accession>
<protein>
    <recommendedName>
        <fullName evidence="3">asparagine synthase (glutamine-hydrolyzing)</fullName>
        <ecNumber evidence="3">6.3.5.4</ecNumber>
    </recommendedName>
</protein>
<dbReference type="InterPro" id="IPR029055">
    <property type="entry name" value="Ntn_hydrolases_N"/>
</dbReference>
<dbReference type="SUPFAM" id="SSF52402">
    <property type="entry name" value="Adenine nucleotide alpha hydrolases-like"/>
    <property type="match status" value="1"/>
</dbReference>
<dbReference type="PANTHER" id="PTHR43284:SF1">
    <property type="entry name" value="ASPARAGINE SYNTHETASE"/>
    <property type="match status" value="1"/>
</dbReference>
<dbReference type="GO" id="GO:0005829">
    <property type="term" value="C:cytosol"/>
    <property type="evidence" value="ECO:0007669"/>
    <property type="project" value="TreeGrafter"/>
</dbReference>
<dbReference type="STRING" id="1856405.BFC17_20000"/>
<keyword evidence="7" id="KW-1185">Reference proteome</keyword>
<evidence type="ECO:0000256" key="1">
    <source>
        <dbReference type="ARBA" id="ARBA00005187"/>
    </source>
</evidence>
<evidence type="ECO:0000313" key="7">
    <source>
        <dbReference type="Proteomes" id="UP000176037"/>
    </source>
</evidence>
<dbReference type="PIRSF" id="PIRSF001589">
    <property type="entry name" value="Asn_synthetase_glu-h"/>
    <property type="match status" value="1"/>
</dbReference>
<evidence type="ECO:0000256" key="2">
    <source>
        <dbReference type="ARBA" id="ARBA00005752"/>
    </source>
</evidence>
<evidence type="ECO:0000256" key="3">
    <source>
        <dbReference type="ARBA" id="ARBA00012737"/>
    </source>
</evidence>
<dbReference type="EC" id="6.3.5.4" evidence="3"/>
<dbReference type="GO" id="GO:0006529">
    <property type="term" value="P:asparagine biosynthetic process"/>
    <property type="evidence" value="ECO:0007669"/>
    <property type="project" value="InterPro"/>
</dbReference>
<comment type="similarity">
    <text evidence="2">Belongs to the asparagine synthetase family.</text>
</comment>
<dbReference type="SUPFAM" id="SSF56235">
    <property type="entry name" value="N-terminal nucleophile aminohydrolases (Ntn hydrolases)"/>
    <property type="match status" value="1"/>
</dbReference>
<gene>
    <name evidence="6" type="ORF">BFC17_20000</name>
</gene>
<dbReference type="EMBL" id="MJIC01000014">
    <property type="protein sequence ID" value="OFI33854.1"/>
    <property type="molecule type" value="Genomic_DNA"/>
</dbReference>
<dbReference type="GO" id="GO:0004066">
    <property type="term" value="F:asparagine synthase (glutamine-hydrolyzing) activity"/>
    <property type="evidence" value="ECO:0007669"/>
    <property type="project" value="UniProtKB-EC"/>
</dbReference>
<reference evidence="6 7" key="1">
    <citation type="submission" date="2016-09" db="EMBL/GenBank/DDBJ databases">
        <title>Alteromonas lipolytica, a new species isolated from sea water.</title>
        <authorList>
            <person name="Wu Y.-H."/>
            <person name="Cheng H."/>
            <person name="Xu X.-W."/>
        </authorList>
    </citation>
    <scope>NUCLEOTIDE SEQUENCE [LARGE SCALE GENOMIC DNA]</scope>
    <source>
        <strain evidence="6 7">JW12</strain>
    </source>
</reference>
<dbReference type="InterPro" id="IPR014729">
    <property type="entry name" value="Rossmann-like_a/b/a_fold"/>
</dbReference>
<comment type="catalytic activity">
    <reaction evidence="4">
        <text>L-aspartate + L-glutamine + ATP + H2O = L-asparagine + L-glutamate + AMP + diphosphate + H(+)</text>
        <dbReference type="Rhea" id="RHEA:12228"/>
        <dbReference type="ChEBI" id="CHEBI:15377"/>
        <dbReference type="ChEBI" id="CHEBI:15378"/>
        <dbReference type="ChEBI" id="CHEBI:29985"/>
        <dbReference type="ChEBI" id="CHEBI:29991"/>
        <dbReference type="ChEBI" id="CHEBI:30616"/>
        <dbReference type="ChEBI" id="CHEBI:33019"/>
        <dbReference type="ChEBI" id="CHEBI:58048"/>
        <dbReference type="ChEBI" id="CHEBI:58359"/>
        <dbReference type="ChEBI" id="CHEBI:456215"/>
        <dbReference type="EC" id="6.3.5.4"/>
    </reaction>
</comment>
<comment type="pathway">
    <text evidence="1">Amino-acid biosynthesis; L-asparagine biosynthesis; L-asparagine from L-aspartate (L-Gln route): step 1/1.</text>
</comment>